<reference evidence="2 3" key="1">
    <citation type="journal article" date="2023" name="Mol. Ecol. Resour.">
        <title>Chromosome-level genome assembly of a triploid poplar Populus alba 'Berolinensis'.</title>
        <authorList>
            <person name="Chen S."/>
            <person name="Yu Y."/>
            <person name="Wang X."/>
            <person name="Wang S."/>
            <person name="Zhang T."/>
            <person name="Zhou Y."/>
            <person name="He R."/>
            <person name="Meng N."/>
            <person name="Wang Y."/>
            <person name="Liu W."/>
            <person name="Liu Z."/>
            <person name="Liu J."/>
            <person name="Guo Q."/>
            <person name="Huang H."/>
            <person name="Sederoff R.R."/>
            <person name="Wang G."/>
            <person name="Qu G."/>
            <person name="Chen S."/>
        </authorList>
    </citation>
    <scope>NUCLEOTIDE SEQUENCE [LARGE SCALE GENOMIC DNA]</scope>
    <source>
        <strain evidence="2">SC-2020</strain>
    </source>
</reference>
<accession>A0AAD6R0C4</accession>
<sequence length="57" mass="6463">MEENVLALLDDSSDSKHTPDANDDRIGFLEAARSSCIVTKLLQQRNFFSFVSFKLEI</sequence>
<dbReference type="EMBL" id="JAQIZT010000004">
    <property type="protein sequence ID" value="KAJ6999924.1"/>
    <property type="molecule type" value="Genomic_DNA"/>
</dbReference>
<comment type="caution">
    <text evidence="2">The sequence shown here is derived from an EMBL/GenBank/DDBJ whole genome shotgun (WGS) entry which is preliminary data.</text>
</comment>
<gene>
    <name evidence="2" type="ORF">NC653_010622</name>
</gene>
<evidence type="ECO:0000313" key="3">
    <source>
        <dbReference type="Proteomes" id="UP001164929"/>
    </source>
</evidence>
<dbReference type="Proteomes" id="UP001164929">
    <property type="component" value="Chromosome 4"/>
</dbReference>
<dbReference type="AlphaFoldDB" id="A0AAD6R0C4"/>
<evidence type="ECO:0000313" key="2">
    <source>
        <dbReference type="EMBL" id="KAJ6999924.1"/>
    </source>
</evidence>
<evidence type="ECO:0000256" key="1">
    <source>
        <dbReference type="SAM" id="MobiDB-lite"/>
    </source>
</evidence>
<organism evidence="2 3">
    <name type="scientific">Populus alba x Populus x berolinensis</name>
    <dbReference type="NCBI Taxonomy" id="444605"/>
    <lineage>
        <taxon>Eukaryota</taxon>
        <taxon>Viridiplantae</taxon>
        <taxon>Streptophyta</taxon>
        <taxon>Embryophyta</taxon>
        <taxon>Tracheophyta</taxon>
        <taxon>Spermatophyta</taxon>
        <taxon>Magnoliopsida</taxon>
        <taxon>eudicotyledons</taxon>
        <taxon>Gunneridae</taxon>
        <taxon>Pentapetalae</taxon>
        <taxon>rosids</taxon>
        <taxon>fabids</taxon>
        <taxon>Malpighiales</taxon>
        <taxon>Salicaceae</taxon>
        <taxon>Saliceae</taxon>
        <taxon>Populus</taxon>
    </lineage>
</organism>
<keyword evidence="3" id="KW-1185">Reference proteome</keyword>
<name>A0AAD6R0C4_9ROSI</name>
<proteinExistence type="predicted"/>
<feature type="region of interest" description="Disordered" evidence="1">
    <location>
        <begin position="1"/>
        <end position="20"/>
    </location>
</feature>
<protein>
    <submittedName>
        <fullName evidence="2">Uncharacterized protein</fullName>
    </submittedName>
</protein>